<dbReference type="Pfam" id="PF07714">
    <property type="entry name" value="PK_Tyr_Ser-Thr"/>
    <property type="match status" value="1"/>
</dbReference>
<keyword evidence="5" id="KW-0433">Leucine-rich repeat</keyword>
<evidence type="ECO:0000256" key="13">
    <source>
        <dbReference type="ARBA" id="ARBA00038043"/>
    </source>
</evidence>
<feature type="compositionally biased region" description="Polar residues" evidence="15">
    <location>
        <begin position="331"/>
        <end position="340"/>
    </location>
</feature>
<keyword evidence="7 17" id="KW-0732">Signal</keyword>
<dbReference type="Pfam" id="PF13855">
    <property type="entry name" value="LRR_8"/>
    <property type="match status" value="1"/>
</dbReference>
<evidence type="ECO:0000256" key="6">
    <source>
        <dbReference type="ARBA" id="ARBA00022692"/>
    </source>
</evidence>
<evidence type="ECO:0000256" key="8">
    <source>
        <dbReference type="ARBA" id="ARBA00022737"/>
    </source>
</evidence>
<dbReference type="FunFam" id="3.30.200.20:FF:000489">
    <property type="entry name" value="Inactive receptor-like serine/threonine-protein kinase"/>
    <property type="match status" value="1"/>
</dbReference>
<feature type="transmembrane region" description="Helical" evidence="16">
    <location>
        <begin position="347"/>
        <end position="371"/>
    </location>
</feature>
<dbReference type="PANTHER" id="PTHR46084">
    <property type="entry name" value="PROTEIN MALE DISCOVERER 2"/>
    <property type="match status" value="1"/>
</dbReference>
<dbReference type="Proteomes" id="UP001359559">
    <property type="component" value="Unassembled WGS sequence"/>
</dbReference>
<evidence type="ECO:0000256" key="10">
    <source>
        <dbReference type="ARBA" id="ARBA00022989"/>
    </source>
</evidence>
<evidence type="ECO:0000256" key="11">
    <source>
        <dbReference type="ARBA" id="ARBA00023136"/>
    </source>
</evidence>
<dbReference type="InterPro" id="IPR001611">
    <property type="entry name" value="Leu-rich_rpt"/>
</dbReference>
<evidence type="ECO:0000256" key="16">
    <source>
        <dbReference type="SAM" id="Phobius"/>
    </source>
</evidence>
<evidence type="ECO:0000256" key="1">
    <source>
        <dbReference type="ARBA" id="ARBA00004170"/>
    </source>
</evidence>
<dbReference type="InterPro" id="IPR032675">
    <property type="entry name" value="LRR_dom_sf"/>
</dbReference>
<dbReference type="GO" id="GO:0006952">
    <property type="term" value="P:defense response"/>
    <property type="evidence" value="ECO:0007669"/>
    <property type="project" value="UniProtKB-KW"/>
</dbReference>
<dbReference type="GO" id="GO:0012505">
    <property type="term" value="C:endomembrane system"/>
    <property type="evidence" value="ECO:0007669"/>
    <property type="project" value="UniProtKB-SubCell"/>
</dbReference>
<dbReference type="InterPro" id="IPR011009">
    <property type="entry name" value="Kinase-like_dom_sf"/>
</dbReference>
<gene>
    <name evidence="19" type="ORF">RJT34_13848</name>
</gene>
<organism evidence="19 20">
    <name type="scientific">Clitoria ternatea</name>
    <name type="common">Butterfly pea</name>
    <dbReference type="NCBI Taxonomy" id="43366"/>
    <lineage>
        <taxon>Eukaryota</taxon>
        <taxon>Viridiplantae</taxon>
        <taxon>Streptophyta</taxon>
        <taxon>Embryophyta</taxon>
        <taxon>Tracheophyta</taxon>
        <taxon>Spermatophyta</taxon>
        <taxon>Magnoliopsida</taxon>
        <taxon>eudicotyledons</taxon>
        <taxon>Gunneridae</taxon>
        <taxon>Pentapetalae</taxon>
        <taxon>rosids</taxon>
        <taxon>fabids</taxon>
        <taxon>Fabales</taxon>
        <taxon>Fabaceae</taxon>
        <taxon>Papilionoideae</taxon>
        <taxon>50 kb inversion clade</taxon>
        <taxon>NPAAA clade</taxon>
        <taxon>indigoferoid/millettioid clade</taxon>
        <taxon>Phaseoleae</taxon>
        <taxon>Clitoria</taxon>
    </lineage>
</organism>
<evidence type="ECO:0000256" key="15">
    <source>
        <dbReference type="SAM" id="MobiDB-lite"/>
    </source>
</evidence>
<protein>
    <recommendedName>
        <fullName evidence="18">Protein kinase domain-containing protein</fullName>
    </recommendedName>
</protein>
<feature type="chain" id="PRO_5042887118" description="Protein kinase domain-containing protein" evidence="17">
    <location>
        <begin position="30"/>
        <end position="702"/>
    </location>
</feature>
<evidence type="ECO:0000256" key="12">
    <source>
        <dbReference type="ARBA" id="ARBA00023157"/>
    </source>
</evidence>
<evidence type="ECO:0000313" key="20">
    <source>
        <dbReference type="Proteomes" id="UP001359559"/>
    </source>
</evidence>
<evidence type="ECO:0000256" key="17">
    <source>
        <dbReference type="SAM" id="SignalP"/>
    </source>
</evidence>
<proteinExistence type="inferred from homology"/>
<keyword evidence="4" id="KW-0964">Secreted</keyword>
<evidence type="ECO:0000256" key="3">
    <source>
        <dbReference type="ARBA" id="ARBA00022512"/>
    </source>
</evidence>
<evidence type="ECO:0000256" key="9">
    <source>
        <dbReference type="ARBA" id="ARBA00022821"/>
    </source>
</evidence>
<dbReference type="FunFam" id="3.80.10.10:FF:000400">
    <property type="entry name" value="Nuclear pore complex protein NUP107"/>
    <property type="match status" value="1"/>
</dbReference>
<dbReference type="PROSITE" id="PS50011">
    <property type="entry name" value="PROTEIN_KINASE_DOM"/>
    <property type="match status" value="1"/>
</dbReference>
<evidence type="ECO:0000256" key="5">
    <source>
        <dbReference type="ARBA" id="ARBA00022614"/>
    </source>
</evidence>
<dbReference type="InterPro" id="IPR013210">
    <property type="entry name" value="LRR_N_plant-typ"/>
</dbReference>
<evidence type="ECO:0000313" key="19">
    <source>
        <dbReference type="EMBL" id="KAK7302951.1"/>
    </source>
</evidence>
<evidence type="ECO:0000256" key="7">
    <source>
        <dbReference type="ARBA" id="ARBA00022729"/>
    </source>
</evidence>
<keyword evidence="3" id="KW-0134">Cell wall</keyword>
<dbReference type="PANTHER" id="PTHR46084:SF15">
    <property type="entry name" value="LRR RECEPTOR-LIKE KINASE"/>
    <property type="match status" value="1"/>
</dbReference>
<accession>A0AAN9JRF2</accession>
<keyword evidence="11 16" id="KW-0472">Membrane</keyword>
<keyword evidence="10 16" id="KW-1133">Transmembrane helix</keyword>
<dbReference type="Pfam" id="PF08263">
    <property type="entry name" value="LRRNT_2"/>
    <property type="match status" value="1"/>
</dbReference>
<comment type="similarity">
    <text evidence="13">Belongs to the polygalacturonase-inhibiting protein family.</text>
</comment>
<dbReference type="InterPro" id="IPR001245">
    <property type="entry name" value="Ser-Thr/Tyr_kinase_cat_dom"/>
</dbReference>
<dbReference type="SUPFAM" id="SSF52058">
    <property type="entry name" value="L domain-like"/>
    <property type="match status" value="1"/>
</dbReference>
<dbReference type="GO" id="GO:0005524">
    <property type="term" value="F:ATP binding"/>
    <property type="evidence" value="ECO:0007669"/>
    <property type="project" value="InterPro"/>
</dbReference>
<keyword evidence="8" id="KW-0677">Repeat</keyword>
<sequence>MGMQWNTHGFWLRIHICLISVWGIQECWSINNEGMALLEFRTRITYDPYNALAHWNPNDFDPCKWVGVHCVDGKVKMLKLNGLSLEGTLAPQLGKLSHLKYLVLCKNKFSGVIPKELGDLAKLELLDLRENDLSGNIPEEIDKLLLLKYLLLCDNKIEGSDFQYHRKFKMSSKLLLVQNCSSPLTTLFGCTNRKFVPCVWQGNSKQGNKLDSLIIPIKATLMKYFNAFARPIFKLENPTFHGHEDNYCDLLSSSNVLEISNLPNIVNFARRKLLDQSSNLAATTFSGGPTIEFSSIPTTISSGSFPAVPNDIKKQKQSPPPSDSPRDAFDENQTNQQQLDKGSPGKFWNYITIVIFVVVLSLVIMVFFCIWRKRPAKVINPWKSGISGQLRKAFITGVPKLNRSELEIACEDFSNIIISYEGCTIYKGTLSSGVEIAVVSTLITSSKDWSKNSEINYRKKIDTLSRVNHKNFVNLIGYCVEEKPFTRMLVFEYAPNGTIFEHLHVQEMERLDWSERTRIIMGIAYCLQYMHHDLSPPLAHYNLSSNMIFLTDDFAAKAAEVTFRDIVSSSKIVRGDSKKPKLFETDFQKNVYDFGVLLLEIISGKLCDDEEQGNLVNWGVKYLNDKRSCMIDPTLLSFNENELDVICEVIQECIQPDPKLRPTMRHITSKLREVIGVSPEQAVPRLSPLWWAELEILSVEAT</sequence>
<keyword evidence="6 16" id="KW-0812">Transmembrane</keyword>
<dbReference type="InterPro" id="IPR000719">
    <property type="entry name" value="Prot_kinase_dom"/>
</dbReference>
<feature type="region of interest" description="Disordered" evidence="15">
    <location>
        <begin position="309"/>
        <end position="340"/>
    </location>
</feature>
<keyword evidence="20" id="KW-1185">Reference proteome</keyword>
<name>A0AAN9JRF2_CLITE</name>
<feature type="domain" description="Protein kinase" evidence="18">
    <location>
        <begin position="376"/>
        <end position="675"/>
    </location>
</feature>
<evidence type="ECO:0000256" key="4">
    <source>
        <dbReference type="ARBA" id="ARBA00022525"/>
    </source>
</evidence>
<reference evidence="19 20" key="1">
    <citation type="submission" date="2024-01" db="EMBL/GenBank/DDBJ databases">
        <title>The genomes of 5 underutilized Papilionoideae crops provide insights into root nodulation and disease resistance.</title>
        <authorList>
            <person name="Yuan L."/>
        </authorList>
    </citation>
    <scope>NUCLEOTIDE SEQUENCE [LARGE SCALE GENOMIC DNA]</scope>
    <source>
        <strain evidence="19">LY-2023</strain>
        <tissue evidence="19">Leaf</tissue>
    </source>
</reference>
<dbReference type="GO" id="GO:0004672">
    <property type="term" value="F:protein kinase activity"/>
    <property type="evidence" value="ECO:0007669"/>
    <property type="project" value="InterPro"/>
</dbReference>
<dbReference type="Gene3D" id="1.10.510.10">
    <property type="entry name" value="Transferase(Phosphotransferase) domain 1"/>
    <property type="match status" value="1"/>
</dbReference>
<keyword evidence="9" id="KW-0611">Plant defense</keyword>
<dbReference type="EMBL" id="JAYKXN010000003">
    <property type="protein sequence ID" value="KAK7302951.1"/>
    <property type="molecule type" value="Genomic_DNA"/>
</dbReference>
<dbReference type="AlphaFoldDB" id="A0AAN9JRF2"/>
<dbReference type="GO" id="GO:0016020">
    <property type="term" value="C:membrane"/>
    <property type="evidence" value="ECO:0007669"/>
    <property type="project" value="UniProtKB-SubCell"/>
</dbReference>
<feature type="signal peptide" evidence="17">
    <location>
        <begin position="1"/>
        <end position="29"/>
    </location>
</feature>
<dbReference type="Gene3D" id="3.80.10.10">
    <property type="entry name" value="Ribonuclease Inhibitor"/>
    <property type="match status" value="1"/>
</dbReference>
<evidence type="ECO:0000259" key="18">
    <source>
        <dbReference type="PROSITE" id="PS50011"/>
    </source>
</evidence>
<keyword evidence="12" id="KW-1015">Disulfide bond</keyword>
<evidence type="ECO:0000256" key="14">
    <source>
        <dbReference type="ARBA" id="ARBA00046288"/>
    </source>
</evidence>
<comment type="subcellular location">
    <subcellularLocation>
        <location evidence="14">Endomembrane system</location>
        <topology evidence="14">Single-pass type I membrane protein</topology>
    </subcellularLocation>
    <subcellularLocation>
        <location evidence="1">Membrane</location>
        <topology evidence="1">Peripheral membrane protein</topology>
    </subcellularLocation>
    <subcellularLocation>
        <location evidence="2">Secreted</location>
        <location evidence="2">Cell wall</location>
    </subcellularLocation>
</comment>
<dbReference type="Gene3D" id="3.30.200.20">
    <property type="entry name" value="Phosphorylase Kinase, domain 1"/>
    <property type="match status" value="1"/>
</dbReference>
<evidence type="ECO:0000256" key="2">
    <source>
        <dbReference type="ARBA" id="ARBA00004191"/>
    </source>
</evidence>
<comment type="caution">
    <text evidence="19">The sequence shown here is derived from an EMBL/GenBank/DDBJ whole genome shotgun (WGS) entry which is preliminary data.</text>
</comment>
<dbReference type="SUPFAM" id="SSF56112">
    <property type="entry name" value="Protein kinase-like (PK-like)"/>
    <property type="match status" value="1"/>
</dbReference>